<dbReference type="EMBL" id="BARS01024840">
    <property type="protein sequence ID" value="GAG12336.1"/>
    <property type="molecule type" value="Genomic_DNA"/>
</dbReference>
<name>X0WI14_9ZZZZ</name>
<sequence>MQKRPATNGSLPETGNSLKKSGEQVKNLLVAIRDKVKNLAVLTIALGLGSGGTLAACSMNPKICKDPVSVLQGHVDQEENIDWYEHPEDLNKRNQEMIKFLHQNLGQIFPKGGVAPWTEYKSFINYRGVSIQVEFMIIGREDGSASMFIKAEGPDSAMQFKYTNTLELAAPDTSIEI</sequence>
<dbReference type="AlphaFoldDB" id="X0WI14"/>
<gene>
    <name evidence="1" type="ORF">S01H1_39370</name>
</gene>
<comment type="caution">
    <text evidence="1">The sequence shown here is derived from an EMBL/GenBank/DDBJ whole genome shotgun (WGS) entry which is preliminary data.</text>
</comment>
<protein>
    <submittedName>
        <fullName evidence="1">Uncharacterized protein</fullName>
    </submittedName>
</protein>
<organism evidence="1">
    <name type="scientific">marine sediment metagenome</name>
    <dbReference type="NCBI Taxonomy" id="412755"/>
    <lineage>
        <taxon>unclassified sequences</taxon>
        <taxon>metagenomes</taxon>
        <taxon>ecological metagenomes</taxon>
    </lineage>
</organism>
<evidence type="ECO:0000313" key="1">
    <source>
        <dbReference type="EMBL" id="GAG12336.1"/>
    </source>
</evidence>
<accession>X0WI14</accession>
<proteinExistence type="predicted"/>
<reference evidence="1" key="1">
    <citation type="journal article" date="2014" name="Front. Microbiol.">
        <title>High frequency of phylogenetically diverse reductive dehalogenase-homologous genes in deep subseafloor sedimentary metagenomes.</title>
        <authorList>
            <person name="Kawai M."/>
            <person name="Futagami T."/>
            <person name="Toyoda A."/>
            <person name="Takaki Y."/>
            <person name="Nishi S."/>
            <person name="Hori S."/>
            <person name="Arai W."/>
            <person name="Tsubouchi T."/>
            <person name="Morono Y."/>
            <person name="Uchiyama I."/>
            <person name="Ito T."/>
            <person name="Fujiyama A."/>
            <person name="Inagaki F."/>
            <person name="Takami H."/>
        </authorList>
    </citation>
    <scope>NUCLEOTIDE SEQUENCE</scope>
    <source>
        <strain evidence="1">Expedition CK06-06</strain>
    </source>
</reference>